<evidence type="ECO:0000313" key="1">
    <source>
        <dbReference type="EMBL" id="PKR79476.1"/>
    </source>
</evidence>
<evidence type="ECO:0008006" key="3">
    <source>
        <dbReference type="Google" id="ProtNLM"/>
    </source>
</evidence>
<gene>
    <name evidence="1" type="ORF">CW751_14920</name>
</gene>
<feature type="non-terminal residue" evidence="1">
    <location>
        <position position="1"/>
    </location>
</feature>
<dbReference type="InterPro" id="IPR013783">
    <property type="entry name" value="Ig-like_fold"/>
</dbReference>
<dbReference type="NCBIfam" id="TIGR04131">
    <property type="entry name" value="Bac_Flav_CTERM"/>
    <property type="match status" value="1"/>
</dbReference>
<dbReference type="Proteomes" id="UP000236654">
    <property type="component" value="Unassembled WGS sequence"/>
</dbReference>
<protein>
    <recommendedName>
        <fullName evidence="3">PKD domain-containing protein</fullName>
    </recommendedName>
</protein>
<dbReference type="InterPro" id="IPR026341">
    <property type="entry name" value="T9SS_type_B"/>
</dbReference>
<dbReference type="Pfam" id="PF13585">
    <property type="entry name" value="CHU_C"/>
    <property type="match status" value="1"/>
</dbReference>
<dbReference type="RefSeq" id="WP_133122250.1">
    <property type="nucleotide sequence ID" value="NZ_PJNI01000033.1"/>
</dbReference>
<evidence type="ECO:0000313" key="2">
    <source>
        <dbReference type="Proteomes" id="UP000236654"/>
    </source>
</evidence>
<name>A0A2I0QYS1_9FLAO</name>
<comment type="caution">
    <text evidence="1">The sequence shown here is derived from an EMBL/GenBank/DDBJ whole genome shotgun (WGS) entry which is preliminary data.</text>
</comment>
<reference evidence="1 2" key="1">
    <citation type="submission" date="2017-12" db="EMBL/GenBank/DDBJ databases">
        <title>The draft genome sequence of Brumimicrobium saltpan LHR20.</title>
        <authorList>
            <person name="Do Z.-J."/>
            <person name="Luo H.-R."/>
        </authorList>
    </citation>
    <scope>NUCLEOTIDE SEQUENCE [LARGE SCALE GENOMIC DNA]</scope>
    <source>
        <strain evidence="1 2">LHR20</strain>
    </source>
</reference>
<sequence length="273" mass="30934">HPLPVVSFTGVDLEGCSPVCPNINSTTTINSPSSIAEYEWTFTDGSLYSGANLSECFENNSGSTQFYGLTLTATSNEGCVSTHTENDYVKVYHNPRAEFNFSPDESDIIDSKVEFFNTSLYADMYHWTFGNDGTSSETNPVVVFTKDPDRHIIELVASTNEGCSDTVYEVVDILDRVIFYVPNTFTPDNDNYNETFQPVFSSGYDPQDYTLYIFNRWGEIVFESHDTNVGWDGRYGTNSRKIVKEGTYVWKIEFKETMSDKRHTEKGHVNVLR</sequence>
<keyword evidence="2" id="KW-1185">Reference proteome</keyword>
<dbReference type="InterPro" id="IPR035986">
    <property type="entry name" value="PKD_dom_sf"/>
</dbReference>
<dbReference type="EMBL" id="PJNI01000033">
    <property type="protein sequence ID" value="PKR79476.1"/>
    <property type="molecule type" value="Genomic_DNA"/>
</dbReference>
<dbReference type="SUPFAM" id="SSF49299">
    <property type="entry name" value="PKD domain"/>
    <property type="match status" value="2"/>
</dbReference>
<organism evidence="1 2">
    <name type="scientific">Brumimicrobium salinarum</name>
    <dbReference type="NCBI Taxonomy" id="2058658"/>
    <lineage>
        <taxon>Bacteria</taxon>
        <taxon>Pseudomonadati</taxon>
        <taxon>Bacteroidota</taxon>
        <taxon>Flavobacteriia</taxon>
        <taxon>Flavobacteriales</taxon>
        <taxon>Crocinitomicaceae</taxon>
        <taxon>Brumimicrobium</taxon>
    </lineage>
</organism>
<proteinExistence type="predicted"/>
<dbReference type="AlphaFoldDB" id="A0A2I0QYS1"/>
<dbReference type="OrthoDB" id="9765926at2"/>
<dbReference type="Gene3D" id="2.60.40.10">
    <property type="entry name" value="Immunoglobulins"/>
    <property type="match status" value="2"/>
</dbReference>
<accession>A0A2I0QYS1</accession>